<comment type="caution">
    <text evidence="1">The sequence shown here is derived from an EMBL/GenBank/DDBJ whole genome shotgun (WGS) entry which is preliminary data.</text>
</comment>
<reference evidence="1 2" key="1">
    <citation type="submission" date="2016-03" db="EMBL/GenBank/DDBJ databases">
        <title>Draft genome sequence of Paenibacillus glacialis DSM 22343.</title>
        <authorList>
            <person name="Shin S.-K."/>
            <person name="Yi H."/>
        </authorList>
    </citation>
    <scope>NUCLEOTIDE SEQUENCE [LARGE SCALE GENOMIC DNA]</scope>
    <source>
        <strain evidence="1 2">DSM 22343</strain>
    </source>
</reference>
<name>A0A162Q1J5_9BACL</name>
<evidence type="ECO:0000313" key="2">
    <source>
        <dbReference type="Proteomes" id="UP000076967"/>
    </source>
</evidence>
<protein>
    <submittedName>
        <fullName evidence="1">Transposase</fullName>
    </submittedName>
</protein>
<proteinExistence type="predicted"/>
<gene>
    <name evidence="1" type="ORF">PGLA_16055</name>
</gene>
<dbReference type="STRING" id="494026.PGLA_16055"/>
<evidence type="ECO:0000313" key="1">
    <source>
        <dbReference type="EMBL" id="OAB41320.1"/>
    </source>
</evidence>
<organism evidence="1 2">
    <name type="scientific">Paenibacillus glacialis</name>
    <dbReference type="NCBI Taxonomy" id="494026"/>
    <lineage>
        <taxon>Bacteria</taxon>
        <taxon>Bacillati</taxon>
        <taxon>Bacillota</taxon>
        <taxon>Bacilli</taxon>
        <taxon>Bacillales</taxon>
        <taxon>Paenibacillaceae</taxon>
        <taxon>Paenibacillus</taxon>
    </lineage>
</organism>
<dbReference type="InterPro" id="IPR046929">
    <property type="entry name" value="HTH_Tnp"/>
</dbReference>
<dbReference type="AlphaFoldDB" id="A0A162Q1J5"/>
<keyword evidence="2" id="KW-1185">Reference proteome</keyword>
<dbReference type="EMBL" id="LVJH01000029">
    <property type="protein sequence ID" value="OAB41320.1"/>
    <property type="molecule type" value="Genomic_DNA"/>
</dbReference>
<accession>A0A162Q1J5</accession>
<dbReference type="Pfam" id="PF20310">
    <property type="entry name" value="HTH_Tnp_2"/>
    <property type="match status" value="1"/>
</dbReference>
<dbReference type="Proteomes" id="UP000076967">
    <property type="component" value="Unassembled WGS sequence"/>
</dbReference>
<sequence>MSHKLFNKKEIKPLIASPFVKNISEKGITYTDEFKRIFIAEYEKGKLPRQIFEECGFDVESLGMDRMHSATKRWRSAYRRD</sequence>